<evidence type="ECO:0000256" key="4">
    <source>
        <dbReference type="ARBA" id="ARBA00022525"/>
    </source>
</evidence>
<dbReference type="CDD" id="cd23015">
    <property type="entry name" value="Dkk2_Cys1"/>
    <property type="match status" value="1"/>
</dbReference>
<dbReference type="GO" id="GO:0039706">
    <property type="term" value="F:co-receptor binding"/>
    <property type="evidence" value="ECO:0007669"/>
    <property type="project" value="TreeGrafter"/>
</dbReference>
<reference evidence="10 11" key="1">
    <citation type="submission" date="2018-10" db="EMBL/GenBank/DDBJ databases">
        <title>Genome assembly for a Yunnan-Guizhou Plateau 3E fish, Anabarilius grahami (Regan), and its evolutionary and genetic applications.</title>
        <authorList>
            <person name="Jiang W."/>
        </authorList>
    </citation>
    <scope>NUCLEOTIDE SEQUENCE [LARGE SCALE GENOMIC DNA]</scope>
    <source>
        <strain evidence="10">AG-KIZ</strain>
        <tissue evidence="10">Muscle</tissue>
    </source>
</reference>
<feature type="non-terminal residue" evidence="10">
    <location>
        <position position="1"/>
    </location>
</feature>
<evidence type="ECO:0000256" key="5">
    <source>
        <dbReference type="ARBA" id="ARBA00022687"/>
    </source>
</evidence>
<gene>
    <name evidence="10" type="ORF">DPX16_21689</name>
</gene>
<accession>A0A3N0YJT4</accession>
<dbReference type="GO" id="GO:0048019">
    <property type="term" value="F:receptor antagonist activity"/>
    <property type="evidence" value="ECO:0007669"/>
    <property type="project" value="TreeGrafter"/>
</dbReference>
<comment type="subcellular location">
    <subcellularLocation>
        <location evidence="1">Secreted</location>
    </subcellularLocation>
</comment>
<dbReference type="InterPro" id="IPR047303">
    <property type="entry name" value="Dkk2_Cys1"/>
</dbReference>
<evidence type="ECO:0000313" key="11">
    <source>
        <dbReference type="Proteomes" id="UP000281406"/>
    </source>
</evidence>
<dbReference type="InterPro" id="IPR006796">
    <property type="entry name" value="Dickkopf_N"/>
</dbReference>
<keyword evidence="4" id="KW-0964">Secreted</keyword>
<dbReference type="EMBL" id="RJVU01037554">
    <property type="protein sequence ID" value="ROL46505.1"/>
    <property type="molecule type" value="Genomic_DNA"/>
</dbReference>
<dbReference type="GO" id="GO:0016055">
    <property type="term" value="P:Wnt signaling pathway"/>
    <property type="evidence" value="ECO:0007669"/>
    <property type="project" value="UniProtKB-KW"/>
</dbReference>
<proteinExistence type="inferred from homology"/>
<keyword evidence="7" id="KW-1015">Disulfide bond</keyword>
<evidence type="ECO:0000256" key="7">
    <source>
        <dbReference type="ARBA" id="ARBA00023157"/>
    </source>
</evidence>
<evidence type="ECO:0000256" key="1">
    <source>
        <dbReference type="ARBA" id="ARBA00004613"/>
    </source>
</evidence>
<comment type="caution">
    <text evidence="10">The sequence shown here is derived from an EMBL/GenBank/DDBJ whole genome shotgun (WGS) entry which is preliminary data.</text>
</comment>
<protein>
    <submittedName>
        <fullName evidence="10">Dickkopf-related protein 2</fullName>
    </submittedName>
</protein>
<dbReference type="GO" id="GO:0005615">
    <property type="term" value="C:extracellular space"/>
    <property type="evidence" value="ECO:0007669"/>
    <property type="project" value="TreeGrafter"/>
</dbReference>
<organism evidence="10 11">
    <name type="scientific">Anabarilius grahami</name>
    <name type="common">Kanglang fish</name>
    <name type="synonym">Barilius grahami</name>
    <dbReference type="NCBI Taxonomy" id="495550"/>
    <lineage>
        <taxon>Eukaryota</taxon>
        <taxon>Metazoa</taxon>
        <taxon>Chordata</taxon>
        <taxon>Craniata</taxon>
        <taxon>Vertebrata</taxon>
        <taxon>Euteleostomi</taxon>
        <taxon>Actinopterygii</taxon>
        <taxon>Neopterygii</taxon>
        <taxon>Teleostei</taxon>
        <taxon>Ostariophysi</taxon>
        <taxon>Cypriniformes</taxon>
        <taxon>Xenocyprididae</taxon>
        <taxon>Xenocypridinae</taxon>
        <taxon>Xenocypridinae incertae sedis</taxon>
        <taxon>Anabarilius</taxon>
    </lineage>
</organism>
<dbReference type="PANTHER" id="PTHR12113:SF12">
    <property type="entry name" value="DICKKOPF-RELATED PROTEIN 2"/>
    <property type="match status" value="1"/>
</dbReference>
<evidence type="ECO:0000256" key="6">
    <source>
        <dbReference type="ARBA" id="ARBA00022729"/>
    </source>
</evidence>
<dbReference type="InterPro" id="IPR039863">
    <property type="entry name" value="DKK1-4"/>
</dbReference>
<evidence type="ECO:0000256" key="2">
    <source>
        <dbReference type="ARBA" id="ARBA00010842"/>
    </source>
</evidence>
<evidence type="ECO:0000313" key="10">
    <source>
        <dbReference type="EMBL" id="ROL46505.1"/>
    </source>
</evidence>
<keyword evidence="6" id="KW-0732">Signal</keyword>
<comment type="similarity">
    <text evidence="2">Belongs to the dickkopf family.</text>
</comment>
<evidence type="ECO:0000256" key="8">
    <source>
        <dbReference type="SAM" id="MobiDB-lite"/>
    </source>
</evidence>
<evidence type="ECO:0000259" key="9">
    <source>
        <dbReference type="Pfam" id="PF04706"/>
    </source>
</evidence>
<dbReference type="Proteomes" id="UP000281406">
    <property type="component" value="Unassembled WGS sequence"/>
</dbReference>
<keyword evidence="11" id="KW-1185">Reference proteome</keyword>
<keyword evidence="3" id="KW-0217">Developmental protein</keyword>
<dbReference type="GO" id="GO:0090090">
    <property type="term" value="P:negative regulation of canonical Wnt signaling pathway"/>
    <property type="evidence" value="ECO:0007669"/>
    <property type="project" value="TreeGrafter"/>
</dbReference>
<feature type="domain" description="Dickkopf N-terminal cysteine-rich" evidence="9">
    <location>
        <begin position="3"/>
        <end position="54"/>
    </location>
</feature>
<dbReference type="Pfam" id="PF04706">
    <property type="entry name" value="Dickkopf_N"/>
    <property type="match status" value="1"/>
</dbReference>
<name>A0A3N0YJT4_ANAGA</name>
<dbReference type="OrthoDB" id="4321958at2759"/>
<sequence length="286" mass="30933">GYPCSSDKECMVGTYCHSPQHAPSRCLTCRRRKKRCHRDGMCCPGNRCSNYICIPISESSLSSHKSPMEEHNTLSINDKAWRKNSKPQAKISLKVSVHDLITLSVLLFCLSHRNGIDFSLHLQVTRATLAYARPTARRATAALATSGRKSASLCCGRAKFAPSSARKAPTAWRSSSAVTAPKDLPARCGKTPPPSLGPGCTCARGSETGGPCKTSRTLGPLRPSGRGVGEDSFLQDLLSCDKGRKGEIQMNVCQNRVGTSRYGGRSAVAVEEALHASFQDYLLEVY</sequence>
<keyword evidence="5" id="KW-0879">Wnt signaling pathway</keyword>
<dbReference type="AlphaFoldDB" id="A0A3N0YJT4"/>
<dbReference type="PANTHER" id="PTHR12113">
    <property type="entry name" value="DICKKOPF3-LIKE 3"/>
    <property type="match status" value="1"/>
</dbReference>
<evidence type="ECO:0000256" key="3">
    <source>
        <dbReference type="ARBA" id="ARBA00022473"/>
    </source>
</evidence>
<feature type="region of interest" description="Disordered" evidence="8">
    <location>
        <begin position="206"/>
        <end position="229"/>
    </location>
</feature>